<accession>A0A836CDC9</accession>
<name>A0A836CDC9_9STRA</name>
<protein>
    <submittedName>
        <fullName evidence="2">Uncharacterized protein</fullName>
    </submittedName>
</protein>
<comment type="caution">
    <text evidence="2">The sequence shown here is derived from an EMBL/GenBank/DDBJ whole genome shotgun (WGS) entry which is preliminary data.</text>
</comment>
<dbReference type="EMBL" id="JAFCMP010000257">
    <property type="protein sequence ID" value="KAG5182305.1"/>
    <property type="molecule type" value="Genomic_DNA"/>
</dbReference>
<keyword evidence="1" id="KW-0472">Membrane</keyword>
<keyword evidence="1" id="KW-0812">Transmembrane</keyword>
<sequence length="66" mass="6589">MAHREPLLTKAEAKRKAVAGVAGVVGGATIGAASVFLHTQRFGKQAASAAALMAVVFGVGAALRTK</sequence>
<keyword evidence="3" id="KW-1185">Reference proteome</keyword>
<reference evidence="2" key="1">
    <citation type="submission" date="2021-02" db="EMBL/GenBank/DDBJ databases">
        <title>First Annotated Genome of the Yellow-green Alga Tribonema minus.</title>
        <authorList>
            <person name="Mahan K.M."/>
        </authorList>
    </citation>
    <scope>NUCLEOTIDE SEQUENCE</scope>
    <source>
        <strain evidence="2">UTEX B ZZ1240</strain>
    </source>
</reference>
<feature type="transmembrane region" description="Helical" evidence="1">
    <location>
        <begin position="45"/>
        <end position="63"/>
    </location>
</feature>
<feature type="transmembrane region" description="Helical" evidence="1">
    <location>
        <begin position="17"/>
        <end position="39"/>
    </location>
</feature>
<dbReference type="AlphaFoldDB" id="A0A836CDC9"/>
<proteinExistence type="predicted"/>
<organism evidence="2 3">
    <name type="scientific">Tribonema minus</name>
    <dbReference type="NCBI Taxonomy" id="303371"/>
    <lineage>
        <taxon>Eukaryota</taxon>
        <taxon>Sar</taxon>
        <taxon>Stramenopiles</taxon>
        <taxon>Ochrophyta</taxon>
        <taxon>PX clade</taxon>
        <taxon>Xanthophyceae</taxon>
        <taxon>Tribonematales</taxon>
        <taxon>Tribonemataceae</taxon>
        <taxon>Tribonema</taxon>
    </lineage>
</organism>
<dbReference type="Proteomes" id="UP000664859">
    <property type="component" value="Unassembled WGS sequence"/>
</dbReference>
<evidence type="ECO:0000313" key="3">
    <source>
        <dbReference type="Proteomes" id="UP000664859"/>
    </source>
</evidence>
<evidence type="ECO:0000313" key="2">
    <source>
        <dbReference type="EMBL" id="KAG5182305.1"/>
    </source>
</evidence>
<gene>
    <name evidence="2" type="ORF">JKP88DRAFT_221405</name>
</gene>
<keyword evidence="1" id="KW-1133">Transmembrane helix</keyword>
<evidence type="ECO:0000256" key="1">
    <source>
        <dbReference type="SAM" id="Phobius"/>
    </source>
</evidence>